<dbReference type="GO" id="GO:0051537">
    <property type="term" value="F:2 iron, 2 sulfur cluster binding"/>
    <property type="evidence" value="ECO:0007669"/>
    <property type="project" value="TreeGrafter"/>
</dbReference>
<evidence type="ECO:0000313" key="9">
    <source>
        <dbReference type="Proteomes" id="UP000245771"/>
    </source>
</evidence>
<keyword evidence="4" id="KW-0411">Iron-sulfur</keyword>
<name>A0A316VM57_9BASI</name>
<dbReference type="OrthoDB" id="415696at2759"/>
<gene>
    <name evidence="8" type="ORF">FA14DRAFT_159346</name>
</gene>
<evidence type="ECO:0000259" key="7">
    <source>
        <dbReference type="PROSITE" id="PS51352"/>
    </source>
</evidence>
<comment type="similarity">
    <text evidence="1">Belongs to the glutaredoxin family. Monothiol subfamily.</text>
</comment>
<dbReference type="Pfam" id="PF00085">
    <property type="entry name" value="Thioredoxin"/>
    <property type="match status" value="1"/>
</dbReference>
<dbReference type="GeneID" id="37019951"/>
<evidence type="ECO:0000256" key="5">
    <source>
        <dbReference type="ARBA" id="ARBA00055846"/>
    </source>
</evidence>
<dbReference type="InParanoid" id="A0A316VM57"/>
<dbReference type="FunFam" id="3.40.30.10:FF:000092">
    <property type="entry name" value="Monothiol glutaredoxin"/>
    <property type="match status" value="1"/>
</dbReference>
<dbReference type="InterPro" id="IPR013766">
    <property type="entry name" value="Thioredoxin_domain"/>
</dbReference>
<dbReference type="PROSITE" id="PS51354">
    <property type="entry name" value="GLUTAREDOXIN_2"/>
    <property type="match status" value="1"/>
</dbReference>
<evidence type="ECO:0000256" key="1">
    <source>
        <dbReference type="ARBA" id="ARBA00009630"/>
    </source>
</evidence>
<evidence type="ECO:0000256" key="2">
    <source>
        <dbReference type="ARBA" id="ARBA00022723"/>
    </source>
</evidence>
<dbReference type="InterPro" id="IPR036249">
    <property type="entry name" value="Thioredoxin-like_sf"/>
</dbReference>
<dbReference type="InterPro" id="IPR004480">
    <property type="entry name" value="Monothiol_GRX-rel"/>
</dbReference>
<dbReference type="GO" id="GO:0005829">
    <property type="term" value="C:cytosol"/>
    <property type="evidence" value="ECO:0007669"/>
    <property type="project" value="TreeGrafter"/>
</dbReference>
<dbReference type="PANTHER" id="PTHR10293">
    <property type="entry name" value="GLUTAREDOXIN FAMILY MEMBER"/>
    <property type="match status" value="1"/>
</dbReference>
<dbReference type="CDD" id="cd03028">
    <property type="entry name" value="GRX_PICOT_like"/>
    <property type="match status" value="1"/>
</dbReference>
<dbReference type="PANTHER" id="PTHR10293:SF73">
    <property type="entry name" value="GLUTAREDOXIN-3"/>
    <property type="match status" value="1"/>
</dbReference>
<dbReference type="Proteomes" id="UP000245771">
    <property type="component" value="Unassembled WGS sequence"/>
</dbReference>
<keyword evidence="2" id="KW-0479">Metal-binding</keyword>
<dbReference type="Gene3D" id="3.40.30.10">
    <property type="entry name" value="Glutaredoxin"/>
    <property type="match status" value="2"/>
</dbReference>
<feature type="region of interest" description="Disordered" evidence="6">
    <location>
        <begin position="113"/>
        <end position="167"/>
    </location>
</feature>
<reference evidence="8 9" key="1">
    <citation type="journal article" date="2018" name="Mol. Biol. Evol.">
        <title>Broad Genomic Sampling Reveals a Smut Pathogenic Ancestry of the Fungal Clade Ustilaginomycotina.</title>
        <authorList>
            <person name="Kijpornyongpan T."/>
            <person name="Mondo S.J."/>
            <person name="Barry K."/>
            <person name="Sandor L."/>
            <person name="Lee J."/>
            <person name="Lipzen A."/>
            <person name="Pangilinan J."/>
            <person name="LaButti K."/>
            <person name="Hainaut M."/>
            <person name="Henrissat B."/>
            <person name="Grigoriev I.V."/>
            <person name="Spatafora J.W."/>
            <person name="Aime M.C."/>
        </authorList>
    </citation>
    <scope>NUCLEOTIDE SEQUENCE [LARGE SCALE GENOMIC DNA]</scope>
    <source>
        <strain evidence="8 9">MCA 3882</strain>
    </source>
</reference>
<keyword evidence="9" id="KW-1185">Reference proteome</keyword>
<evidence type="ECO:0000256" key="4">
    <source>
        <dbReference type="ARBA" id="ARBA00023014"/>
    </source>
</evidence>
<dbReference type="SUPFAM" id="SSF52833">
    <property type="entry name" value="Thioredoxin-like"/>
    <property type="match status" value="2"/>
</dbReference>
<dbReference type="FunFam" id="3.40.30.10:FF:000012">
    <property type="entry name" value="Monothiol glutaredoxin"/>
    <property type="match status" value="1"/>
</dbReference>
<dbReference type="InterPro" id="IPR033658">
    <property type="entry name" value="GRX_PICOT-like"/>
</dbReference>
<organism evidence="8 9">
    <name type="scientific">Meira miltonrushii</name>
    <dbReference type="NCBI Taxonomy" id="1280837"/>
    <lineage>
        <taxon>Eukaryota</taxon>
        <taxon>Fungi</taxon>
        <taxon>Dikarya</taxon>
        <taxon>Basidiomycota</taxon>
        <taxon>Ustilaginomycotina</taxon>
        <taxon>Exobasidiomycetes</taxon>
        <taxon>Exobasidiales</taxon>
        <taxon>Brachybasidiaceae</taxon>
        <taxon>Meira</taxon>
    </lineage>
</organism>
<dbReference type="GO" id="GO:0006879">
    <property type="term" value="P:intracellular iron ion homeostasis"/>
    <property type="evidence" value="ECO:0007669"/>
    <property type="project" value="TreeGrafter"/>
</dbReference>
<evidence type="ECO:0000313" key="8">
    <source>
        <dbReference type="EMBL" id="PWN37181.1"/>
    </source>
</evidence>
<dbReference type="EMBL" id="KZ819602">
    <property type="protein sequence ID" value="PWN37181.1"/>
    <property type="molecule type" value="Genomic_DNA"/>
</dbReference>
<dbReference type="InterPro" id="IPR002109">
    <property type="entry name" value="Glutaredoxin"/>
</dbReference>
<dbReference type="AlphaFoldDB" id="A0A316VM57"/>
<dbReference type="GO" id="GO:0046872">
    <property type="term" value="F:metal ion binding"/>
    <property type="evidence" value="ECO:0007669"/>
    <property type="project" value="UniProtKB-KW"/>
</dbReference>
<dbReference type="Pfam" id="PF00462">
    <property type="entry name" value="Glutaredoxin"/>
    <property type="match status" value="1"/>
</dbReference>
<dbReference type="STRING" id="1280837.A0A316VM57"/>
<comment type="function">
    <text evidence="5">Monothiol glutaredoxin involved in the biogenesis of iron-sulfur clusters. Binds one iron-sulfur cluster per dimer. The iron-sulfur cluster is bound between subunits, and is complexed by a bound glutathione and a cysteine residue from each subunit.</text>
</comment>
<feature type="domain" description="Thioredoxin" evidence="7">
    <location>
        <begin position="1"/>
        <end position="116"/>
    </location>
</feature>
<protein>
    <submittedName>
        <fullName evidence="8">Putative glutaredoxin</fullName>
    </submittedName>
</protein>
<keyword evidence="3" id="KW-0408">Iron</keyword>
<evidence type="ECO:0000256" key="6">
    <source>
        <dbReference type="SAM" id="MobiDB-lite"/>
    </source>
</evidence>
<dbReference type="FunCoup" id="A0A316VM57">
    <property type="interactions" value="404"/>
</dbReference>
<proteinExistence type="inferred from homology"/>
<feature type="compositionally biased region" description="Low complexity" evidence="6">
    <location>
        <begin position="113"/>
        <end position="128"/>
    </location>
</feature>
<dbReference type="GO" id="GO:0015036">
    <property type="term" value="F:disulfide oxidoreductase activity"/>
    <property type="evidence" value="ECO:0007669"/>
    <property type="project" value="UniProtKB-ARBA"/>
</dbReference>
<dbReference type="RefSeq" id="XP_025357483.1">
    <property type="nucleotide sequence ID" value="XM_025498170.1"/>
</dbReference>
<dbReference type="CDD" id="cd02984">
    <property type="entry name" value="TRX_PICOT"/>
    <property type="match status" value="1"/>
</dbReference>
<accession>A0A316VM57</accession>
<sequence>MTSSTSAGPSNLVNITSPDHFTSLMSSDLNRVSLLNFWASWAEPCEQMNVVVKELAEKYPQILCLNIEAEEQPDVSESFDVDSVPSFILLRGHTLLSKISGANAAALSAAVASHAPGSNGSTNGGPSSHTASAPQAPPTNYAAVNGTQSAQGTIGEHSIPDEETPEQLDERCRKLMEKSKVVLFMKGNPDQPRCGFSQKTVALLKQEKVSFTTFDILQDESVRQGLKKLNDWPTFPQIIVNGELIGGLDILKELIETGEFKQMLNE</sequence>
<dbReference type="GO" id="GO:0005634">
    <property type="term" value="C:nucleus"/>
    <property type="evidence" value="ECO:0007669"/>
    <property type="project" value="TreeGrafter"/>
</dbReference>
<evidence type="ECO:0000256" key="3">
    <source>
        <dbReference type="ARBA" id="ARBA00023004"/>
    </source>
</evidence>
<dbReference type="PROSITE" id="PS51352">
    <property type="entry name" value="THIOREDOXIN_2"/>
    <property type="match status" value="1"/>
</dbReference>